<evidence type="ECO:0000256" key="1">
    <source>
        <dbReference type="SAM" id="Coils"/>
    </source>
</evidence>
<sequence length="1064" mass="115721">MGKKKNLSKAKKLRKQLLTASATGLILLSSVAGPTTSLAYAQEATGKEKTEATNATQGSVPAAVSAKANESSLQYNLTNFPIYNGPFKSGYTVKWPTLRGAHYKVVLKYGTRGSSPINFAVNGKDVQVENSYVGDANSQVLRHYTTILTFTANANTTDCKVTWEGYGPEVAGSTIAIGASSDAPQDLVQYAGEIDTFMANLFKSDGSLQAHVTQEMINLSKETLQQIIPQDSGYWINYIGENLQAASDLLNNTPYKIKTDIDSLRTRAGSGIASEGLNSNATQSAFDALQKRIDALPSINPVLNQKKQEVQSYFNQISAMLQEIQLKSSTGQVVAQIDSSRTGTYVRTFTETIPGNNVIGKIQITRPKYNTYENLFNQEYRGGTYQDTVSNTKYTQGGDSLIITTNEAPLAVNSNVKLSNTVSKTYTFIMNDQAKWILQSSSYDSAKSLVDALFNGDVLKPTNTQAQIDQAKSQVNNLLDGTEKEALLARINEAQQALNGEEAKVKEATDAENTLFNGDTPKAENTQEQINAVKAKVDALKAGEAKTALLAKVQKAQDALEAKHQQKITLNPYTLGDEYVTGTITGAIKKFQIIVNGQTYEPGFKLVNGKFEVYVGNRVPEGTKNFTLKDFNVAGTQVASQTVEVQAPALSVDKYILGSEYMTGSYTGNSIKKLRLTVDGKVYEPGFKLVNGKFEVYIGNKINSNSKVIKLEGLDKAGKTIAEQNVTLEKPQLHMDDYTRGNEYLTGTIEGEGVKKFKLIIDGKESMPGFKLTADNKFEIYVGNKVPGNVNTIKVVGVDKAGQEIVSQDVTVQNPTLTADEYIAGNEYVTGSFTGEAVKKFKLVVNGKESFPGFQISEGNKFKVYIGNKAPVGTPNFTLIGLDKNGQQVTSEQITVQSPSLAIDEFVRGDEYMSGTFKGEGIKKFKLVVDGKESTPGFKITEGNHFEVYVGNKVTASSKSVKLEGLDQANKVLVSQDVTVAQPELVANEYKRNAEYLTGTFKGDIRSFKLIVAGKEYKLGFKLKAGNQFEVYIGNKVPSSVNSFTIESLSFDGKQLVSVEVPVI</sequence>
<reference evidence="5" key="1">
    <citation type="submission" date="2020-09" db="EMBL/GenBank/DDBJ databases">
        <title>Genomic insights into the novelty and pathogenicity of a unique biofilm-forming Enterococcus sp. bacteria (Enterococcus lacertideformus) identified in reptiles.</title>
        <authorList>
            <person name="Agius J.E."/>
            <person name="Phalen D.N."/>
            <person name="Rose K."/>
            <person name="Eden J.-S."/>
        </authorList>
    </citation>
    <scope>NUCLEOTIDE SEQUENCE</scope>
    <source>
        <strain evidence="5">PHRS 0518</strain>
    </source>
</reference>
<feature type="domain" description="Bacterial Ig" evidence="4">
    <location>
        <begin position="986"/>
        <end position="1063"/>
    </location>
</feature>
<dbReference type="InterPro" id="IPR054544">
    <property type="entry name" value="Pest_crys_Cry1Aa_dom-IV"/>
</dbReference>
<dbReference type="Proteomes" id="UP000637757">
    <property type="component" value="Unassembled WGS sequence"/>
</dbReference>
<feature type="domain" description="Bacterial Ig" evidence="4">
    <location>
        <begin position="650"/>
        <end position="729"/>
    </location>
</feature>
<feature type="domain" description="Pesticidal crystal protein Cry1Aa" evidence="3">
    <location>
        <begin position="504"/>
        <end position="561"/>
    </location>
</feature>
<proteinExistence type="predicted"/>
<dbReference type="Pfam" id="PF18449">
    <property type="entry name" value="Endotoxin_C2"/>
    <property type="match status" value="2"/>
</dbReference>
<accession>A0A931AT73</accession>
<evidence type="ECO:0000313" key="6">
    <source>
        <dbReference type="Proteomes" id="UP000637757"/>
    </source>
</evidence>
<dbReference type="AlphaFoldDB" id="A0A931AT73"/>
<feature type="domain" description="Pesticidal crystal protein Cry1Aa" evidence="3">
    <location>
        <begin position="445"/>
        <end position="499"/>
    </location>
</feature>
<protein>
    <submittedName>
        <fullName evidence="5">Uncharacterized protein</fullName>
    </submittedName>
</protein>
<evidence type="ECO:0000313" key="5">
    <source>
        <dbReference type="EMBL" id="MBF8807386.1"/>
    </source>
</evidence>
<feature type="signal peptide" evidence="2">
    <location>
        <begin position="1"/>
        <end position="32"/>
    </location>
</feature>
<feature type="domain" description="Bacterial Ig" evidence="4">
    <location>
        <begin position="567"/>
        <end position="646"/>
    </location>
</feature>
<dbReference type="Pfam" id="PF20622">
    <property type="entry name" value="Big_15"/>
    <property type="match status" value="6"/>
</dbReference>
<dbReference type="InterPro" id="IPR046746">
    <property type="entry name" value="Big_15"/>
</dbReference>
<evidence type="ECO:0000259" key="3">
    <source>
        <dbReference type="Pfam" id="PF18449"/>
    </source>
</evidence>
<feature type="domain" description="Bacterial Ig" evidence="4">
    <location>
        <begin position="733"/>
        <end position="814"/>
    </location>
</feature>
<organism evidence="5 6">
    <name type="scientific">Enterococcus lacertideformus</name>
    <dbReference type="NCBI Taxonomy" id="2771493"/>
    <lineage>
        <taxon>Bacteria</taxon>
        <taxon>Bacillati</taxon>
        <taxon>Bacillota</taxon>
        <taxon>Bacilli</taxon>
        <taxon>Lactobacillales</taxon>
        <taxon>Enterococcaceae</taxon>
        <taxon>Enterococcus</taxon>
    </lineage>
</organism>
<feature type="coiled-coil region" evidence="1">
    <location>
        <begin position="484"/>
        <end position="543"/>
    </location>
</feature>
<keyword evidence="1" id="KW-0175">Coiled coil</keyword>
<name>A0A931AT73_9ENTE</name>
<feature type="chain" id="PRO_5039021379" evidence="2">
    <location>
        <begin position="33"/>
        <end position="1064"/>
    </location>
</feature>
<feature type="domain" description="Bacterial Ig" evidence="4">
    <location>
        <begin position="902"/>
        <end position="981"/>
    </location>
</feature>
<keyword evidence="6" id="KW-1185">Reference proteome</keyword>
<keyword evidence="2" id="KW-0732">Signal</keyword>
<evidence type="ECO:0000256" key="2">
    <source>
        <dbReference type="SAM" id="SignalP"/>
    </source>
</evidence>
<comment type="caution">
    <text evidence="5">The sequence shown here is derived from an EMBL/GenBank/DDBJ whole genome shotgun (WGS) entry which is preliminary data.</text>
</comment>
<gene>
    <name evidence="5" type="ORF">IC227_01925</name>
</gene>
<feature type="domain" description="Bacterial Ig" evidence="4">
    <location>
        <begin position="816"/>
        <end position="897"/>
    </location>
</feature>
<dbReference type="EMBL" id="JADAKE010000005">
    <property type="protein sequence ID" value="MBF8807386.1"/>
    <property type="molecule type" value="Genomic_DNA"/>
</dbReference>
<evidence type="ECO:0000259" key="4">
    <source>
        <dbReference type="Pfam" id="PF20622"/>
    </source>
</evidence>